<dbReference type="GO" id="GO:0016301">
    <property type="term" value="F:kinase activity"/>
    <property type="evidence" value="ECO:0007669"/>
    <property type="project" value="UniProtKB-KW"/>
</dbReference>
<proteinExistence type="predicted"/>
<feature type="region of interest" description="Disordered" evidence="1">
    <location>
        <begin position="337"/>
        <end position="424"/>
    </location>
</feature>
<protein>
    <submittedName>
        <fullName evidence="2">Pyruvate kinase</fullName>
    </submittedName>
</protein>
<name>A0ABP0IBX1_9DINO</name>
<evidence type="ECO:0000313" key="2">
    <source>
        <dbReference type="EMBL" id="CAK9000061.1"/>
    </source>
</evidence>
<gene>
    <name evidence="2" type="ORF">SCF082_LOCUS6330</name>
</gene>
<reference evidence="2 3" key="1">
    <citation type="submission" date="2024-02" db="EMBL/GenBank/DDBJ databases">
        <authorList>
            <person name="Chen Y."/>
            <person name="Shah S."/>
            <person name="Dougan E. K."/>
            <person name="Thang M."/>
            <person name="Chan C."/>
        </authorList>
    </citation>
    <scope>NUCLEOTIDE SEQUENCE [LARGE SCALE GENOMIC DNA]</scope>
</reference>
<accession>A0ABP0IBX1</accession>
<keyword evidence="3" id="KW-1185">Reference proteome</keyword>
<evidence type="ECO:0000313" key="3">
    <source>
        <dbReference type="Proteomes" id="UP001642464"/>
    </source>
</evidence>
<keyword evidence="2" id="KW-0418">Kinase</keyword>
<comment type="caution">
    <text evidence="2">The sequence shown here is derived from an EMBL/GenBank/DDBJ whole genome shotgun (WGS) entry which is preliminary data.</text>
</comment>
<sequence>MPADTKARREANQKDQKAQTEFYDMMKQLQCREPEQDPEGEKESPDLEEMDFVKAVHMGAAKKKPLQPEMDSDDLIACVSASAEHDACQTTSEPEVPILRGSCLCLSELWSVPEAGRAMEDDRVFGLLWRLLINLRVGDGKGADSALIKNHRATKKVSGKLNWHQTMTHICKTLNWKTGLPAKRISRAQAWKSLAMNTAKKFDVPSMMPEKMGSGMVVLIHSPVKPASWQVAVVMSTWHTAGKKQRPAHTSLPVDKVRTVRVACLQPHETEEEGVFFADSKSVCFTCSTLRIAMQFPVAWSKPSLERFQCKLTAEALQIAQRAHEIHWPKVLLDDDPMPCRTFRPTTASSPKKPTTRASPKASPKRKTPQNSALGSPKASQKKSKKSNPVRGEGCEEDKMEDEGDEGGKEKKHKKQKVHPMSKSWLKPLKEKAASACKAPAAEIEAIPANFRRSQAGDKLIRQEMTKLFELEKITFAGKSLSSKEGLLRLQNVEPEDRPHWGVIVERAPAVISKLIQQRGRLDYGTRVHGLLRSCFRQLKQDPPVRITFTQLCTDIHFGSIPAVTAEKH</sequence>
<dbReference type="EMBL" id="CAXAMM010003470">
    <property type="protein sequence ID" value="CAK9000061.1"/>
    <property type="molecule type" value="Genomic_DNA"/>
</dbReference>
<evidence type="ECO:0000256" key="1">
    <source>
        <dbReference type="SAM" id="MobiDB-lite"/>
    </source>
</evidence>
<organism evidence="2 3">
    <name type="scientific">Durusdinium trenchii</name>
    <dbReference type="NCBI Taxonomy" id="1381693"/>
    <lineage>
        <taxon>Eukaryota</taxon>
        <taxon>Sar</taxon>
        <taxon>Alveolata</taxon>
        <taxon>Dinophyceae</taxon>
        <taxon>Suessiales</taxon>
        <taxon>Symbiodiniaceae</taxon>
        <taxon>Durusdinium</taxon>
    </lineage>
</organism>
<feature type="compositionally biased region" description="Acidic residues" evidence="1">
    <location>
        <begin position="395"/>
        <end position="405"/>
    </location>
</feature>
<feature type="compositionally biased region" description="Basic residues" evidence="1">
    <location>
        <begin position="410"/>
        <end position="420"/>
    </location>
</feature>
<feature type="compositionally biased region" description="Basic and acidic residues" evidence="1">
    <location>
        <begin position="1"/>
        <end position="18"/>
    </location>
</feature>
<feature type="region of interest" description="Disordered" evidence="1">
    <location>
        <begin position="1"/>
        <end position="24"/>
    </location>
</feature>
<keyword evidence="2" id="KW-0808">Transferase</keyword>
<dbReference type="Proteomes" id="UP001642464">
    <property type="component" value="Unassembled WGS sequence"/>
</dbReference>
<keyword evidence="2" id="KW-0670">Pyruvate</keyword>